<feature type="compositionally biased region" description="Basic residues" evidence="1">
    <location>
        <begin position="433"/>
        <end position="452"/>
    </location>
</feature>
<feature type="compositionally biased region" description="Basic and acidic residues" evidence="1">
    <location>
        <begin position="397"/>
        <end position="416"/>
    </location>
</feature>
<feature type="compositionally biased region" description="Basic and acidic residues" evidence="1">
    <location>
        <begin position="299"/>
        <end position="323"/>
    </location>
</feature>
<dbReference type="Pfam" id="PF16091">
    <property type="entry name" value="DUF4820"/>
    <property type="match status" value="1"/>
</dbReference>
<dbReference type="OMA" id="TRIHISA"/>
<evidence type="ECO:0000256" key="1">
    <source>
        <dbReference type="SAM" id="MobiDB-lite"/>
    </source>
</evidence>
<gene>
    <name evidence="2" type="ORF">EAI_10440</name>
</gene>
<dbReference type="STRING" id="610380.E2C577"/>
<dbReference type="Proteomes" id="UP000008237">
    <property type="component" value="Unassembled WGS sequence"/>
</dbReference>
<dbReference type="OrthoDB" id="7398970at2759"/>
<reference evidence="2 3" key="1">
    <citation type="journal article" date="2010" name="Science">
        <title>Genomic comparison of the ants Camponotus floridanus and Harpegnathos saltator.</title>
        <authorList>
            <person name="Bonasio R."/>
            <person name="Zhang G."/>
            <person name="Ye C."/>
            <person name="Mutti N.S."/>
            <person name="Fang X."/>
            <person name="Qin N."/>
            <person name="Donahue G."/>
            <person name="Yang P."/>
            <person name="Li Q."/>
            <person name="Li C."/>
            <person name="Zhang P."/>
            <person name="Huang Z."/>
            <person name="Berger S.L."/>
            <person name="Reinberg D."/>
            <person name="Wang J."/>
            <person name="Liebig J."/>
        </authorList>
    </citation>
    <scope>NUCLEOTIDE SEQUENCE [LARGE SCALE GENOMIC DNA]</scope>
    <source>
        <strain evidence="2 3">R22 G/1</strain>
    </source>
</reference>
<dbReference type="AlphaFoldDB" id="E2C577"/>
<feature type="compositionally biased region" description="Acidic residues" evidence="1">
    <location>
        <begin position="272"/>
        <end position="298"/>
    </location>
</feature>
<evidence type="ECO:0000313" key="2">
    <source>
        <dbReference type="EMBL" id="EFN76898.1"/>
    </source>
</evidence>
<name>E2C577_HARSA</name>
<feature type="compositionally biased region" description="Acidic residues" evidence="1">
    <location>
        <begin position="229"/>
        <end position="239"/>
    </location>
</feature>
<proteinExistence type="predicted"/>
<dbReference type="InterPro" id="IPR032150">
    <property type="entry name" value="DUF4820"/>
</dbReference>
<organism evidence="3">
    <name type="scientific">Harpegnathos saltator</name>
    <name type="common">Jerdon's jumping ant</name>
    <dbReference type="NCBI Taxonomy" id="610380"/>
    <lineage>
        <taxon>Eukaryota</taxon>
        <taxon>Metazoa</taxon>
        <taxon>Ecdysozoa</taxon>
        <taxon>Arthropoda</taxon>
        <taxon>Hexapoda</taxon>
        <taxon>Insecta</taxon>
        <taxon>Pterygota</taxon>
        <taxon>Neoptera</taxon>
        <taxon>Endopterygota</taxon>
        <taxon>Hymenoptera</taxon>
        <taxon>Apocrita</taxon>
        <taxon>Aculeata</taxon>
        <taxon>Formicoidea</taxon>
        <taxon>Formicidae</taxon>
        <taxon>Ponerinae</taxon>
        <taxon>Ponerini</taxon>
        <taxon>Harpegnathos</taxon>
    </lineage>
</organism>
<feature type="compositionally biased region" description="Basic and acidic residues" evidence="1">
    <location>
        <begin position="250"/>
        <end position="266"/>
    </location>
</feature>
<feature type="region of interest" description="Disordered" evidence="1">
    <location>
        <begin position="200"/>
        <end position="452"/>
    </location>
</feature>
<protein>
    <submittedName>
        <fullName evidence="2">Uncharacterized protein</fullName>
    </submittedName>
</protein>
<evidence type="ECO:0000313" key="3">
    <source>
        <dbReference type="Proteomes" id="UP000008237"/>
    </source>
</evidence>
<feature type="compositionally biased region" description="Polar residues" evidence="1">
    <location>
        <begin position="327"/>
        <end position="349"/>
    </location>
</feature>
<keyword evidence="3" id="KW-1185">Reference proteome</keyword>
<sequence length="452" mass="50319">MSTTKSDISIDEGTYVGWIKSAVDRAARTWIGLIVLKQMDTFLWIVEKSMEWSLPRNEDISENEESRRADLVRPMPWPLFLPTLLFLRVIRASLNAGAFMLGLPLVSSVSMVRFVQRSRYRLASVRQGNRSRPSEKMRLKRDAQDKRLSMYQAKKALIRSIRLTLSTLSCLDGSKPSLSPPPTRIHISALDLDAATITGGKSATESAMSPVLEEKQREEPTSATKSDITETETETETEAELGRNEQLVDTSHDVTMSDRTTTRGEESGTEQSYDEQNEDEQSDEEGSDDDEEEQEGESDSERHGEKGKGEEKASKVESDKAECDLQAEQTGNSNTENNSPEKTPALSQDSDTHFFSPVESSASRSRSSSDSRDSSISNGTPRRPGGGSSSNMSVQNRKIDVTKNRSPRDSTGRSFEETNNGAVMGKRGTNATKYHHHHHRGKRTSHGNRKKK</sequence>
<accession>E2C577</accession>
<dbReference type="EMBL" id="GL452767">
    <property type="protein sequence ID" value="EFN76898.1"/>
    <property type="molecule type" value="Genomic_DNA"/>
</dbReference>
<dbReference type="InParanoid" id="E2C577"/>
<feature type="compositionally biased region" description="Low complexity" evidence="1">
    <location>
        <begin position="374"/>
        <end position="383"/>
    </location>
</feature>